<dbReference type="SMART" id="SM01294">
    <property type="entry name" value="PKS_PP_betabranch"/>
    <property type="match status" value="1"/>
</dbReference>
<dbReference type="SUPFAM" id="SSF55048">
    <property type="entry name" value="Probable ACP-binding domain of malonyl-CoA ACP transacylase"/>
    <property type="match status" value="1"/>
</dbReference>
<dbReference type="SMART" id="SM00823">
    <property type="entry name" value="PKS_PP"/>
    <property type="match status" value="1"/>
</dbReference>
<dbReference type="Pfam" id="PF22621">
    <property type="entry name" value="CurL-like_PKS_C"/>
    <property type="match status" value="1"/>
</dbReference>
<dbReference type="SUPFAM" id="SSF50129">
    <property type="entry name" value="GroES-like"/>
    <property type="match status" value="1"/>
</dbReference>
<dbReference type="InterPro" id="IPR013217">
    <property type="entry name" value="Methyltransf_12"/>
</dbReference>
<dbReference type="SUPFAM" id="SSF52151">
    <property type="entry name" value="FabD/lysophospholipase-like"/>
    <property type="match status" value="1"/>
</dbReference>
<evidence type="ECO:0000256" key="3">
    <source>
        <dbReference type="ARBA" id="ARBA00022553"/>
    </source>
</evidence>
<dbReference type="InterPro" id="IPR011032">
    <property type="entry name" value="GroES-like_sf"/>
</dbReference>
<evidence type="ECO:0000256" key="6">
    <source>
        <dbReference type="ARBA" id="ARBA00023194"/>
    </source>
</evidence>
<dbReference type="InterPro" id="IPR001227">
    <property type="entry name" value="Ac_transferase_dom_sf"/>
</dbReference>
<comment type="pathway">
    <text evidence="1">Antibiotic biosynthesis.</text>
</comment>
<dbReference type="InterPro" id="IPR057326">
    <property type="entry name" value="KR_dom"/>
</dbReference>
<dbReference type="PROSITE" id="PS52004">
    <property type="entry name" value="KS3_2"/>
    <property type="match status" value="1"/>
</dbReference>
<reference evidence="14" key="1">
    <citation type="submission" date="2022-08" db="EMBL/GenBank/DDBJ databases">
        <authorList>
            <person name="Somphong A."/>
            <person name="Phongsopitanun W."/>
        </authorList>
    </citation>
    <scope>NUCLEOTIDE SEQUENCE</scope>
    <source>
        <strain evidence="14">LP05-1</strain>
    </source>
</reference>
<dbReference type="PROSITE" id="PS52019">
    <property type="entry name" value="PKS_MFAS_DH"/>
    <property type="match status" value="1"/>
</dbReference>
<dbReference type="InterPro" id="IPR020806">
    <property type="entry name" value="PKS_PP-bd"/>
</dbReference>
<keyword evidence="2" id="KW-0596">Phosphopantetheine</keyword>
<keyword evidence="4" id="KW-0808">Transferase</keyword>
<sequence length="2767" mass="286195">MSSVRNAPPQWPIAVVGAACRLPGGIRSLDELWTALEQGRDAITEVPADRFDQRLFVDPAVPRPGKSYTAAGGFLDDVTSFDAGYFGISPKEAGHMDPHHRLLLELTAEALDDAAIDPARWAGTDTAVYVGISDSSYAGLRAQQPRGIGPYTMVGTASSIAANRISHSFDLRGPSMAVDTACSSSLVAFDRACRTLWDGTSRTAVVGGANMLLGPFSYIGFSQASMLSPRGRCAPFAAGADGFVRAEGGGVVLLKPLADAVADGDRVHAVVLGSGTNSDGRTPGIALPNPHAQEDLLRQVYARAGVHPDELVYFEAHGTGTAAGDPLEAGAIGHALGVRRITGELPMGSVKSNLGHLEPASGMAGLCKALLVLRHRRAPASLLPGEIPHPDIDFTGLGLQLPEESRPLAASGRAVVGINSFGFGGSNAHVVLAAPPEAGRAVVPDARRTPAAGTAVAPGTTPVTPGSTAVPSGSAAAAGAAPEPDPGQAGDAVPPPVPGSPGAASGEPGELPVLVSARTPAALGQALRDTAERLAGADARDFYDLAYTSCVRRGRHPHRAVVLARTPAEAARQLAGLTAPGAPAAPAGPGAETGPGAPAAPAVPGAADAYRTGDGASGTGGDASRAGTEAPGGPEARKQAPRAGATALVPAPAPAPEDSAGGPGAPVPAAGDRTTGPAPAAPTAGSAAPATVPAPAAAPEDTPVPAAGVASPRPTAGARIVRPREDGSGTPPGAARGEAVARGTVALVFTGNGAHWPGMGADLFARDTVFREAVAAVDAELAPLTGWSVAGLMARPAEEWRLGATEVAQPVLFALQAGLVAVLAAHGTRPAMVLGHSVGEIAAAHAAGVLTLAQAARVVAVRSAAQATTAGTGRMAAVGLPADEARAELAAYGGLLEIAAVNSEREVTVAGEPAAMGALAARAAERGWFFRNLGLDYAFHSAAMDPVRPAVREPLAGLAPAAGTVPFYSTVTGARTDGTALDAEYWWRNVREPVRFSDAADAALADGADVFLEVGPHPALRGYLRTAADRRPGVTVAVLPTLRRGQDGPRRLATTRAALLACGARTDWDRYFPRRGRVAELPAYPWQRERHWEGSPHVWVRTSGDGTREHPLLGERLPAPHPTWNGAVEPVLTPWLADHRIAGSVVVPATGYVELALAAGRLALDAPVEVEHLDISNALVLPWPDAGGVRVQTTLRADDGALAITSLDEQLREPRGHVRARVRKLLRSRPAPLDPAAARERCPELRDVAEIHRAYDLVGLQLGPSFRVLETLRTGAGRSLASYRHEAPGDPYTVHPGLLDGALQAGVALLVDRLEQGHAYLPATIEAVRVWGTPAQAGLIEVTERSRTDDEVCWDLLVTDASGAVTAQVEGCRLRRAQSRHRGALGTVHTELRAAPHPGPVAAPGPLPEPARLLAGARERIDALRADWRELSGGGAAIEAQKEWLAHGYGAAVAELFTAPGDSFDLDLLVRRGLPAHRRRLLGALAPLLERYGLWRAEPGGGRWTAAPLPARGVAEAAYDYLLRHPAFGPGQALAQHQLSRFTEESRSGGGAGKPAVSESANRMLEQWYDTAPAARFQHRLAQALVERIVAAWPADRALRVLEIGAGPGSTAAALLPLLPAERTRYHLTDLSAAALSRAETRLAAHDFVSYAPFDLDADPAGQGLDESGYDVVIAAHALHTAADPRAALRRVRALLAPGGQLLAVESHDTELYAALTGSSDGPGAAALTDHEPREPRPYGGLLAGDSWLALLADCGFTGAVHTGDDPRPAHSAHSVLLAARPAEPAGAAGEAPGTGGEPAAAPGAGRPGELPAAEPGTVHLVVAEDDGERPLADALAALLTTPGTGTAAVAGGLPESPGAWADRLTAARESATNGGTAGAASGPAGELVLTVLLGEREPGGPGAGDPAADGVAGHVAGAARRLAALGALASASQNLPGEIRLRLVTRECGAVPGPDPITHPQDAAVWGGARTLANEHPGLGTRRIALRRTPDPTADAGRLARELLTPTDEDEVVLTAADRFVPREKRSPRRLRPAGERPYELTVRDPGLSYRLVWRERAEAPAPGPGELLVRVRAAALNYRDIMESTGLLPGEMRETTHRGAGVGLECAGEVLARGPGVRRFAPGDRVTGMAPGALASHVVIHENHASAVPGGMSFAAATTVPVAHTTVRYALDRLARLAPGETVLVHGAAGGVGLMAVHHARRCGARVIATAGSELKRDFLRGLGVEHVLDSRTLDFAERARELTGGRGVDVVLNSLAGEAIGRGLELLRPGGRFVELGKRDFFENRPLSLRPFTRNIAFFGVDISKLSADDPALVEMRSRGVDTALPYTVFPAARITEAFHLLQHSQQIGKVVVTLGTLDEPVLVEELPEPPRLDPEGSYLITGGTSGFGAATAHWLADLGARRLALVSRRGAEAPEAAGLLRELAARGVEATAYAADVTDAGAVRRLLDAMEAGGHPVRGVVHAAMHLDDDELTALDAGRVAAVLAPKMGGAEVLDRVFRERGDTLDLFLLYSSGTTTVGNLKQASYVAANLFLEALARQRRQRGLPGLALAWGAIADAGYVERNDLAPSLAAYGMEAVTAREAFAAAGELLSGERPFVGVARADWSKAWMLPLLGTPRLRGLAPARSAGDDEPEDLLARFAALPPEEALAELTRCLTDLLAEVLHLEPGQIDPYRRLDEYGLDSLMATQALVTINQRYGVDIPPMELLRGNGTADEFARVVQLRLGLGGPSGAAASVALPAQPAAGAGAPARPAADTSSGGPR</sequence>
<dbReference type="InterPro" id="IPR032821">
    <property type="entry name" value="PKS_assoc"/>
</dbReference>
<dbReference type="InterPro" id="IPR049552">
    <property type="entry name" value="PKS_DH_N"/>
</dbReference>
<dbReference type="SUPFAM" id="SSF53901">
    <property type="entry name" value="Thiolase-like"/>
    <property type="match status" value="1"/>
</dbReference>
<feature type="compositionally biased region" description="Low complexity" evidence="10">
    <location>
        <begin position="579"/>
        <end position="614"/>
    </location>
</feature>
<dbReference type="Gene3D" id="1.10.1200.10">
    <property type="entry name" value="ACP-like"/>
    <property type="match status" value="1"/>
</dbReference>
<evidence type="ECO:0000256" key="1">
    <source>
        <dbReference type="ARBA" id="ARBA00004792"/>
    </source>
</evidence>
<dbReference type="CDD" id="cd00833">
    <property type="entry name" value="PKS"/>
    <property type="match status" value="1"/>
</dbReference>
<dbReference type="InterPro" id="IPR049900">
    <property type="entry name" value="PKS_mFAS_DH"/>
</dbReference>
<feature type="region of interest" description="Disordered" evidence="10">
    <location>
        <begin position="579"/>
        <end position="738"/>
    </location>
</feature>
<evidence type="ECO:0000256" key="4">
    <source>
        <dbReference type="ARBA" id="ARBA00022679"/>
    </source>
</evidence>
<dbReference type="InterPro" id="IPR006162">
    <property type="entry name" value="Ppantetheine_attach_site"/>
</dbReference>
<dbReference type="Gene3D" id="3.10.129.110">
    <property type="entry name" value="Polyketide synthase dehydratase"/>
    <property type="match status" value="1"/>
</dbReference>
<evidence type="ECO:0000313" key="15">
    <source>
        <dbReference type="Proteomes" id="UP001431313"/>
    </source>
</evidence>
<dbReference type="Gene3D" id="3.90.180.10">
    <property type="entry name" value="Medium-chain alcohol dehydrogenases, catalytic domain"/>
    <property type="match status" value="1"/>
</dbReference>
<dbReference type="Pfam" id="PF00550">
    <property type="entry name" value="PP-binding"/>
    <property type="match status" value="1"/>
</dbReference>
<dbReference type="InterPro" id="IPR018201">
    <property type="entry name" value="Ketoacyl_synth_AS"/>
</dbReference>
<dbReference type="InterPro" id="IPR016039">
    <property type="entry name" value="Thiolase-like"/>
</dbReference>
<keyword evidence="6" id="KW-0045">Antibiotic biosynthesis</keyword>
<feature type="active site" description="Proton acceptor; for dehydratase activity" evidence="9">
    <location>
        <position position="1139"/>
    </location>
</feature>
<dbReference type="Gene3D" id="3.40.50.720">
    <property type="entry name" value="NAD(P)-binding Rossmann-like Domain"/>
    <property type="match status" value="3"/>
</dbReference>
<dbReference type="InterPro" id="IPR014031">
    <property type="entry name" value="Ketoacyl_synth_C"/>
</dbReference>
<feature type="region of interest" description="Disordered" evidence="10">
    <location>
        <begin position="1715"/>
        <end position="1740"/>
    </location>
</feature>
<dbReference type="SMART" id="SM00826">
    <property type="entry name" value="PKS_DH"/>
    <property type="match status" value="1"/>
</dbReference>
<dbReference type="InterPro" id="IPR014043">
    <property type="entry name" value="Acyl_transferase_dom"/>
</dbReference>
<dbReference type="PROSITE" id="PS51257">
    <property type="entry name" value="PROKAR_LIPOPROTEIN"/>
    <property type="match status" value="1"/>
</dbReference>
<name>A0ABT2CJZ5_9ACTN</name>
<dbReference type="PROSITE" id="PS00012">
    <property type="entry name" value="PHOSPHOPANTETHEINE"/>
    <property type="match status" value="1"/>
</dbReference>
<keyword evidence="7" id="KW-0511">Multifunctional enzyme</keyword>
<dbReference type="InterPro" id="IPR016035">
    <property type="entry name" value="Acyl_Trfase/lysoPLipase"/>
</dbReference>
<dbReference type="Gene3D" id="3.40.366.10">
    <property type="entry name" value="Malonyl-Coenzyme A Acyl Carrier Protein, domain 2"/>
    <property type="match status" value="1"/>
</dbReference>
<dbReference type="RefSeq" id="WP_258788166.1">
    <property type="nucleotide sequence ID" value="NZ_JANUGQ010000011.1"/>
</dbReference>
<dbReference type="SMART" id="SM00822">
    <property type="entry name" value="PKS_KR"/>
    <property type="match status" value="1"/>
</dbReference>
<evidence type="ECO:0000259" key="11">
    <source>
        <dbReference type="PROSITE" id="PS50075"/>
    </source>
</evidence>
<dbReference type="Gene3D" id="3.30.70.3290">
    <property type="match status" value="2"/>
</dbReference>
<dbReference type="InterPro" id="IPR013149">
    <property type="entry name" value="ADH-like_C"/>
</dbReference>
<dbReference type="PROSITE" id="PS50075">
    <property type="entry name" value="CARRIER"/>
    <property type="match status" value="1"/>
</dbReference>
<dbReference type="CDD" id="cd02440">
    <property type="entry name" value="AdoMet_MTases"/>
    <property type="match status" value="1"/>
</dbReference>
<evidence type="ECO:0000256" key="9">
    <source>
        <dbReference type="PROSITE-ProRule" id="PRU01363"/>
    </source>
</evidence>
<dbReference type="Pfam" id="PF08242">
    <property type="entry name" value="Methyltransf_12"/>
    <property type="match status" value="1"/>
</dbReference>
<keyword evidence="15" id="KW-1185">Reference proteome</keyword>
<dbReference type="InterPro" id="IPR050091">
    <property type="entry name" value="PKS_NRPS_Biosynth_Enz"/>
</dbReference>
<dbReference type="InterPro" id="IPR009081">
    <property type="entry name" value="PP-bd_ACP"/>
</dbReference>
<dbReference type="EMBL" id="JANUGQ010000011">
    <property type="protein sequence ID" value="MCS0636904.1"/>
    <property type="molecule type" value="Genomic_DNA"/>
</dbReference>
<dbReference type="InterPro" id="IPR049551">
    <property type="entry name" value="PKS_DH_C"/>
</dbReference>
<feature type="compositionally biased region" description="Low complexity" evidence="10">
    <location>
        <begin position="2747"/>
        <end position="2759"/>
    </location>
</feature>
<feature type="domain" description="Carrier" evidence="11">
    <location>
        <begin position="2651"/>
        <end position="2729"/>
    </location>
</feature>
<dbReference type="Gene3D" id="3.40.47.10">
    <property type="match status" value="1"/>
</dbReference>
<dbReference type="Pfam" id="PF00107">
    <property type="entry name" value="ADH_zinc_N"/>
    <property type="match status" value="1"/>
</dbReference>
<dbReference type="SUPFAM" id="SSF51735">
    <property type="entry name" value="NAD(P)-binding Rossmann-fold domains"/>
    <property type="match status" value="3"/>
</dbReference>
<organism evidence="14 15">
    <name type="scientific">Streptomyces pyxinae</name>
    <dbReference type="NCBI Taxonomy" id="2970734"/>
    <lineage>
        <taxon>Bacteria</taxon>
        <taxon>Bacillati</taxon>
        <taxon>Actinomycetota</taxon>
        <taxon>Actinomycetes</taxon>
        <taxon>Kitasatosporales</taxon>
        <taxon>Streptomycetaceae</taxon>
        <taxon>Streptomyces</taxon>
    </lineage>
</organism>
<dbReference type="SMART" id="SM00825">
    <property type="entry name" value="PKS_KS"/>
    <property type="match status" value="1"/>
</dbReference>
<evidence type="ECO:0000313" key="14">
    <source>
        <dbReference type="EMBL" id="MCS0636904.1"/>
    </source>
</evidence>
<comment type="caution">
    <text evidence="14">The sequence shown here is derived from an EMBL/GenBank/DDBJ whole genome shotgun (WGS) entry which is preliminary data.</text>
</comment>
<dbReference type="Pfam" id="PF00698">
    <property type="entry name" value="Acyl_transf_1"/>
    <property type="match status" value="1"/>
</dbReference>
<dbReference type="PANTHER" id="PTHR43775:SF37">
    <property type="entry name" value="SI:DKEY-61P9.11"/>
    <property type="match status" value="1"/>
</dbReference>
<feature type="region of interest" description="N-terminal hotdog fold" evidence="9">
    <location>
        <begin position="1110"/>
        <end position="1229"/>
    </location>
</feature>
<dbReference type="PROSITE" id="PS00606">
    <property type="entry name" value="KS3_1"/>
    <property type="match status" value="1"/>
</dbReference>
<dbReference type="Pfam" id="PF08240">
    <property type="entry name" value="ADH_N"/>
    <property type="match status" value="1"/>
</dbReference>
<dbReference type="Pfam" id="PF02801">
    <property type="entry name" value="Ketoacyl-synt_C"/>
    <property type="match status" value="1"/>
</dbReference>
<dbReference type="InterPro" id="IPR042104">
    <property type="entry name" value="PKS_dehydratase_sf"/>
</dbReference>
<accession>A0ABT2CJZ5</accession>
<keyword evidence="5" id="KW-0521">NADP</keyword>
<dbReference type="InterPro" id="IPR016036">
    <property type="entry name" value="Malonyl_transacylase_ACP-bd"/>
</dbReference>
<evidence type="ECO:0000256" key="2">
    <source>
        <dbReference type="ARBA" id="ARBA00022450"/>
    </source>
</evidence>
<dbReference type="InterPro" id="IPR036736">
    <property type="entry name" value="ACP-like_sf"/>
</dbReference>
<feature type="compositionally biased region" description="Low complexity" evidence="10">
    <location>
        <begin position="667"/>
        <end position="707"/>
    </location>
</feature>
<proteinExistence type="predicted"/>
<evidence type="ECO:0000256" key="10">
    <source>
        <dbReference type="SAM" id="MobiDB-lite"/>
    </source>
</evidence>
<dbReference type="CDD" id="cd05195">
    <property type="entry name" value="enoyl_red"/>
    <property type="match status" value="1"/>
</dbReference>
<feature type="active site" description="Proton donor; for dehydratase activity" evidence="9">
    <location>
        <position position="1300"/>
    </location>
</feature>
<dbReference type="InterPro" id="IPR013968">
    <property type="entry name" value="PKS_KR"/>
</dbReference>
<keyword evidence="8" id="KW-0012">Acyltransferase</keyword>
<dbReference type="Pfam" id="PF16197">
    <property type="entry name" value="KAsynt_C_assoc"/>
    <property type="match status" value="1"/>
</dbReference>
<dbReference type="InterPro" id="IPR013154">
    <property type="entry name" value="ADH-like_N"/>
</dbReference>
<evidence type="ECO:0000256" key="7">
    <source>
        <dbReference type="ARBA" id="ARBA00023268"/>
    </source>
</evidence>
<dbReference type="InterPro" id="IPR014030">
    <property type="entry name" value="Ketoacyl_synth_N"/>
</dbReference>
<feature type="region of interest" description="Disordered" evidence="10">
    <location>
        <begin position="1783"/>
        <end position="1814"/>
    </location>
</feature>
<dbReference type="SUPFAM" id="SSF47336">
    <property type="entry name" value="ACP-like"/>
    <property type="match status" value="1"/>
</dbReference>
<gene>
    <name evidence="14" type="ORF">NX801_14800</name>
</gene>
<dbReference type="SMART" id="SM00827">
    <property type="entry name" value="PKS_AT"/>
    <property type="match status" value="1"/>
</dbReference>
<feature type="region of interest" description="C-terminal hotdog fold" evidence="9">
    <location>
        <begin position="1243"/>
        <end position="1383"/>
    </location>
</feature>
<dbReference type="Pfam" id="PF00109">
    <property type="entry name" value="ketoacyl-synt"/>
    <property type="match status" value="1"/>
</dbReference>
<dbReference type="InterPro" id="IPR029063">
    <property type="entry name" value="SAM-dependent_MTases_sf"/>
</dbReference>
<feature type="domain" description="PKS/mFAS DH" evidence="13">
    <location>
        <begin position="1110"/>
        <end position="1383"/>
    </location>
</feature>
<dbReference type="Gene3D" id="3.40.50.150">
    <property type="entry name" value="Vaccinia Virus protein VP39"/>
    <property type="match status" value="1"/>
</dbReference>
<feature type="compositionally biased region" description="Low complexity" evidence="10">
    <location>
        <begin position="500"/>
        <end position="510"/>
    </location>
</feature>
<feature type="region of interest" description="Disordered" evidence="10">
    <location>
        <begin position="2747"/>
        <end position="2767"/>
    </location>
</feature>
<dbReference type="Pfam" id="PF08659">
    <property type="entry name" value="KR"/>
    <property type="match status" value="1"/>
</dbReference>
<dbReference type="InterPro" id="IPR020841">
    <property type="entry name" value="PKS_Beta-ketoAc_synthase_dom"/>
</dbReference>
<dbReference type="InterPro" id="IPR020807">
    <property type="entry name" value="PKS_DH"/>
</dbReference>
<feature type="region of interest" description="Disordered" evidence="10">
    <location>
        <begin position="447"/>
        <end position="510"/>
    </location>
</feature>
<dbReference type="InterPro" id="IPR020843">
    <property type="entry name" value="ER"/>
</dbReference>
<keyword evidence="3" id="KW-0597">Phosphoprotein</keyword>
<evidence type="ECO:0000259" key="13">
    <source>
        <dbReference type="PROSITE" id="PS52019"/>
    </source>
</evidence>
<feature type="domain" description="Ketosynthase family 3 (KS3)" evidence="12">
    <location>
        <begin position="10"/>
        <end position="434"/>
    </location>
</feature>
<protein>
    <submittedName>
        <fullName evidence="14">SDR family NAD(P)-dependent oxidoreductase</fullName>
    </submittedName>
</protein>
<dbReference type="Pfam" id="PF21089">
    <property type="entry name" value="PKS_DH_N"/>
    <property type="match status" value="1"/>
</dbReference>
<dbReference type="Proteomes" id="UP001431313">
    <property type="component" value="Unassembled WGS sequence"/>
</dbReference>
<dbReference type="SMART" id="SM00829">
    <property type="entry name" value="PKS_ER"/>
    <property type="match status" value="1"/>
</dbReference>
<dbReference type="PANTHER" id="PTHR43775">
    <property type="entry name" value="FATTY ACID SYNTHASE"/>
    <property type="match status" value="1"/>
</dbReference>
<dbReference type="Pfam" id="PF14765">
    <property type="entry name" value="PS-DH"/>
    <property type="match status" value="1"/>
</dbReference>
<evidence type="ECO:0000256" key="5">
    <source>
        <dbReference type="ARBA" id="ARBA00022857"/>
    </source>
</evidence>
<feature type="compositionally biased region" description="Low complexity" evidence="10">
    <location>
        <begin position="449"/>
        <end position="492"/>
    </location>
</feature>
<dbReference type="InterPro" id="IPR036291">
    <property type="entry name" value="NAD(P)-bd_dom_sf"/>
</dbReference>
<dbReference type="SUPFAM" id="SSF53335">
    <property type="entry name" value="S-adenosyl-L-methionine-dependent methyltransferases"/>
    <property type="match status" value="1"/>
</dbReference>
<evidence type="ECO:0000256" key="8">
    <source>
        <dbReference type="ARBA" id="ARBA00023315"/>
    </source>
</evidence>
<evidence type="ECO:0000259" key="12">
    <source>
        <dbReference type="PROSITE" id="PS52004"/>
    </source>
</evidence>